<dbReference type="SUPFAM" id="SSF56112">
    <property type="entry name" value="Protein kinase-like (PK-like)"/>
    <property type="match status" value="1"/>
</dbReference>
<dbReference type="Pfam" id="PF04655">
    <property type="entry name" value="APH_6_hur"/>
    <property type="match status" value="1"/>
</dbReference>
<keyword evidence="2" id="KW-0808">Transferase</keyword>
<dbReference type="EMBL" id="JAAXPE010000008">
    <property type="protein sequence ID" value="NKY86195.1"/>
    <property type="molecule type" value="Genomic_DNA"/>
</dbReference>
<dbReference type="InterPro" id="IPR011009">
    <property type="entry name" value="Kinase-like_dom_sf"/>
</dbReference>
<dbReference type="InterPro" id="IPR006748">
    <property type="entry name" value="NH2Glyco/OHUrea_AB-resist_kin"/>
</dbReference>
<comment type="caution">
    <text evidence="2">The sequence shown here is derived from an EMBL/GenBank/DDBJ whole genome shotgun (WGS) entry which is preliminary data.</text>
</comment>
<feature type="compositionally biased region" description="Basic and acidic residues" evidence="1">
    <location>
        <begin position="339"/>
        <end position="348"/>
    </location>
</feature>
<feature type="region of interest" description="Disordered" evidence="1">
    <location>
        <begin position="322"/>
        <end position="348"/>
    </location>
</feature>
<dbReference type="AlphaFoldDB" id="A0A7X6RHM6"/>
<dbReference type="GO" id="GO:0019748">
    <property type="term" value="P:secondary metabolic process"/>
    <property type="evidence" value="ECO:0007669"/>
    <property type="project" value="InterPro"/>
</dbReference>
<proteinExistence type="predicted"/>
<protein>
    <submittedName>
        <fullName evidence="2">Kinase</fullName>
    </submittedName>
</protein>
<dbReference type="GO" id="GO:0016301">
    <property type="term" value="F:kinase activity"/>
    <property type="evidence" value="ECO:0007669"/>
    <property type="project" value="UniProtKB-KW"/>
</dbReference>
<keyword evidence="3" id="KW-1185">Reference proteome</keyword>
<sequence length="348" mass="37706">MPTHPAPLALPPEVVTTVSTAFGARGRAWLRDLPALVEERCAHWQLEPIGAPFGGGTHSYAAPVRRADDSVAVLKIPIVDEENAGEASGLFCYDGDGAVRLYDYDPASGSMLLEWARPGTPLLQQPGFPSLEGLPEHSDKVDAACRLYRRLRREPLPLPAGFPEFPRVAAILADWSVRFGSPEPGLTRAVPTGLLERAIHHCAELTRHPGPPVIVNRDTHLGNIVAAEREPWLLIDPKPYLGEAAFDIGFLITIRIQRFPTAAHAERMVTSTATATGVDPDRAHAWAFLRTMEEIAWAVTDDEPDDLRLHLAVATALAAAAGPSAPEAPPVRPPGFRNSHAEHFPTQP</sequence>
<dbReference type="RefSeq" id="WP_083893084.1">
    <property type="nucleotide sequence ID" value="NZ_CAWPHS010000078.1"/>
</dbReference>
<dbReference type="GO" id="GO:0016773">
    <property type="term" value="F:phosphotransferase activity, alcohol group as acceptor"/>
    <property type="evidence" value="ECO:0007669"/>
    <property type="project" value="InterPro"/>
</dbReference>
<evidence type="ECO:0000313" key="2">
    <source>
        <dbReference type="EMBL" id="NKY86195.1"/>
    </source>
</evidence>
<name>A0A7X6RHM6_9NOCA</name>
<evidence type="ECO:0000313" key="3">
    <source>
        <dbReference type="Proteomes" id="UP000523447"/>
    </source>
</evidence>
<evidence type="ECO:0000256" key="1">
    <source>
        <dbReference type="SAM" id="MobiDB-lite"/>
    </source>
</evidence>
<organism evidence="2 3">
    <name type="scientific">Nocardia veterana</name>
    <dbReference type="NCBI Taxonomy" id="132249"/>
    <lineage>
        <taxon>Bacteria</taxon>
        <taxon>Bacillati</taxon>
        <taxon>Actinomycetota</taxon>
        <taxon>Actinomycetes</taxon>
        <taxon>Mycobacteriales</taxon>
        <taxon>Nocardiaceae</taxon>
        <taxon>Nocardia</taxon>
    </lineage>
</organism>
<dbReference type="Proteomes" id="UP000523447">
    <property type="component" value="Unassembled WGS sequence"/>
</dbReference>
<gene>
    <name evidence="2" type="ORF">HGA07_11230</name>
</gene>
<reference evidence="2 3" key="1">
    <citation type="submission" date="2020-04" db="EMBL/GenBank/DDBJ databases">
        <title>MicrobeNet Type strains.</title>
        <authorList>
            <person name="Nicholson A.C."/>
        </authorList>
    </citation>
    <scope>NUCLEOTIDE SEQUENCE [LARGE SCALE GENOMIC DNA]</scope>
    <source>
        <strain evidence="2 3">DSM 44445</strain>
    </source>
</reference>
<keyword evidence="2" id="KW-0418">Kinase</keyword>
<accession>A0A7X6RHM6</accession>